<dbReference type="EMBL" id="UOFR01000078">
    <property type="protein sequence ID" value="VAX00643.1"/>
    <property type="molecule type" value="Genomic_DNA"/>
</dbReference>
<reference evidence="2" key="1">
    <citation type="submission" date="2018-06" db="EMBL/GenBank/DDBJ databases">
        <authorList>
            <person name="Zhirakovskaya E."/>
        </authorList>
    </citation>
    <scope>NUCLEOTIDE SEQUENCE</scope>
</reference>
<feature type="domain" description="SPOR" evidence="1">
    <location>
        <begin position="121"/>
        <end position="199"/>
    </location>
</feature>
<evidence type="ECO:0000313" key="2">
    <source>
        <dbReference type="EMBL" id="VAX00643.1"/>
    </source>
</evidence>
<dbReference type="InterPro" id="IPR036680">
    <property type="entry name" value="SPOR-like_sf"/>
</dbReference>
<dbReference type="Pfam" id="PF08238">
    <property type="entry name" value="Sel1"/>
    <property type="match status" value="1"/>
</dbReference>
<dbReference type="SUPFAM" id="SSF81901">
    <property type="entry name" value="HCP-like"/>
    <property type="match status" value="1"/>
</dbReference>
<sequence length="210" mass="23621">MLRSGVFIATLGLFNLPVSATSTLQALDAQDRGDFQTAAILWQQLANEGNALAQYNLALLYKLGEGVKVDENMSNYWLTMAARQGIVQAYQSLNTNSVQATQQRLSVKPLSVIGPQQWVASQNPRYYTLQLASSTNKQLIEKYYSLNDLSGKAGYYSSMRQGERWYALVYGSYNSVHTAKSAISDLPQNLRKWSPWVRNIRSIHKIMITE</sequence>
<dbReference type="Gene3D" id="1.25.40.10">
    <property type="entry name" value="Tetratricopeptide repeat domain"/>
    <property type="match status" value="1"/>
</dbReference>
<dbReference type="InterPro" id="IPR006597">
    <property type="entry name" value="Sel1-like"/>
</dbReference>
<gene>
    <name evidence="2" type="ORF">MNBD_GAMMA21-227</name>
</gene>
<dbReference type="AlphaFoldDB" id="A0A3B1AKZ0"/>
<name>A0A3B1AKZ0_9ZZZZ</name>
<organism evidence="2">
    <name type="scientific">hydrothermal vent metagenome</name>
    <dbReference type="NCBI Taxonomy" id="652676"/>
    <lineage>
        <taxon>unclassified sequences</taxon>
        <taxon>metagenomes</taxon>
        <taxon>ecological metagenomes</taxon>
    </lineage>
</organism>
<dbReference type="PROSITE" id="PS51724">
    <property type="entry name" value="SPOR"/>
    <property type="match status" value="1"/>
</dbReference>
<protein>
    <recommendedName>
        <fullName evidence="1">SPOR domain-containing protein</fullName>
    </recommendedName>
</protein>
<dbReference type="InterPro" id="IPR011990">
    <property type="entry name" value="TPR-like_helical_dom_sf"/>
</dbReference>
<dbReference type="GO" id="GO:0042834">
    <property type="term" value="F:peptidoglycan binding"/>
    <property type="evidence" value="ECO:0007669"/>
    <property type="project" value="InterPro"/>
</dbReference>
<dbReference type="InterPro" id="IPR007730">
    <property type="entry name" value="SPOR-like_dom"/>
</dbReference>
<accession>A0A3B1AKZ0</accession>
<dbReference type="Pfam" id="PF05036">
    <property type="entry name" value="SPOR"/>
    <property type="match status" value="1"/>
</dbReference>
<evidence type="ECO:0000259" key="1">
    <source>
        <dbReference type="PROSITE" id="PS51724"/>
    </source>
</evidence>
<proteinExistence type="predicted"/>
<dbReference type="Gene3D" id="3.30.70.1070">
    <property type="entry name" value="Sporulation related repeat"/>
    <property type="match status" value="1"/>
</dbReference>
<dbReference type="SMART" id="SM00671">
    <property type="entry name" value="SEL1"/>
    <property type="match status" value="1"/>
</dbReference>